<keyword evidence="2" id="KW-1185">Reference proteome</keyword>
<protein>
    <submittedName>
        <fullName evidence="1">Uncharacterized protein</fullName>
    </submittedName>
</protein>
<comment type="caution">
    <text evidence="1">The sequence shown here is derived from an EMBL/GenBank/DDBJ whole genome shotgun (WGS) entry which is preliminary data.</text>
</comment>
<dbReference type="EMBL" id="JRPE02000016">
    <property type="protein sequence ID" value="TLD91346.1"/>
    <property type="molecule type" value="Genomic_DNA"/>
</dbReference>
<sequence>MKIGFSEGYYLPQSIKTMENITQTLDNEESEIYGYKTLKVQWENTKEVKISLEAFENGEKICTYGSYDISLKQIDTNVQGIIESKMLYPQDIQTYIQNACGCNYFRGEYGYDKAREKELNEKIEQYCKPLPQTYKILQEKYNNQPKMQKILKRVNEL</sequence>
<evidence type="ECO:0000313" key="1">
    <source>
        <dbReference type="EMBL" id="TLD91346.1"/>
    </source>
</evidence>
<proteinExistence type="predicted"/>
<accession>A0A4U8SWS1</accession>
<gene>
    <name evidence="1" type="ORF">LS74_009110</name>
</gene>
<organism evidence="1 2">
    <name type="scientific">Helicobacter magdeburgensis</name>
    <dbReference type="NCBI Taxonomy" id="471858"/>
    <lineage>
        <taxon>Bacteria</taxon>
        <taxon>Pseudomonadati</taxon>
        <taxon>Campylobacterota</taxon>
        <taxon>Epsilonproteobacteria</taxon>
        <taxon>Campylobacterales</taxon>
        <taxon>Helicobacteraceae</taxon>
        <taxon>Helicobacter</taxon>
    </lineage>
</organism>
<dbReference type="AlphaFoldDB" id="A0A4U8SWS1"/>
<name>A0A4U8SWS1_9HELI</name>
<dbReference type="Proteomes" id="UP000029921">
    <property type="component" value="Unassembled WGS sequence"/>
</dbReference>
<reference evidence="1 2" key="1">
    <citation type="journal article" date="2014" name="Genome Announc.">
        <title>Draft genome sequences of eight enterohepatic helicobacter species isolated from both laboratory and wild rodents.</title>
        <authorList>
            <person name="Sheh A."/>
            <person name="Shen Z."/>
            <person name="Fox J.G."/>
        </authorList>
    </citation>
    <scope>NUCLEOTIDE SEQUENCE [LARGE SCALE GENOMIC DNA]</scope>
    <source>
        <strain evidence="1 2">MIT 96-1001</strain>
    </source>
</reference>
<evidence type="ECO:0000313" key="2">
    <source>
        <dbReference type="Proteomes" id="UP000029921"/>
    </source>
</evidence>